<dbReference type="Pfam" id="PF00561">
    <property type="entry name" value="Abhydrolase_1"/>
    <property type="match status" value="1"/>
</dbReference>
<dbReference type="InterPro" id="IPR029058">
    <property type="entry name" value="AB_hydrolase_fold"/>
</dbReference>
<dbReference type="AlphaFoldDB" id="A0A2H3KJU0"/>
<dbReference type="PRINTS" id="PR00412">
    <property type="entry name" value="EPOXHYDRLASE"/>
</dbReference>
<dbReference type="SUPFAM" id="SSF53474">
    <property type="entry name" value="alpha/beta-Hydrolases"/>
    <property type="match status" value="1"/>
</dbReference>
<organism evidence="5 6">
    <name type="scientific">Candidatus Chloroploca asiatica</name>
    <dbReference type="NCBI Taxonomy" id="1506545"/>
    <lineage>
        <taxon>Bacteria</taxon>
        <taxon>Bacillati</taxon>
        <taxon>Chloroflexota</taxon>
        <taxon>Chloroflexia</taxon>
        <taxon>Chloroflexales</taxon>
        <taxon>Chloroflexineae</taxon>
        <taxon>Oscillochloridaceae</taxon>
        <taxon>Candidatus Chloroploca</taxon>
    </lineage>
</organism>
<dbReference type="PRINTS" id="PR00111">
    <property type="entry name" value="ABHYDROLASE"/>
</dbReference>
<evidence type="ECO:0000259" key="4">
    <source>
        <dbReference type="Pfam" id="PF00561"/>
    </source>
</evidence>
<dbReference type="GO" id="GO:0070205">
    <property type="term" value="F:2-succinyl-6-hydroxy-2,4-cyclohexadiene-1-carboxylate synthase activity"/>
    <property type="evidence" value="ECO:0007669"/>
    <property type="project" value="UniProtKB-UniRule"/>
</dbReference>
<keyword evidence="6" id="KW-1185">Reference proteome</keyword>
<dbReference type="NCBIfam" id="TIGR03695">
    <property type="entry name" value="menH_SHCHC"/>
    <property type="match status" value="1"/>
</dbReference>
<feature type="domain" description="AB hydrolase-1" evidence="4">
    <location>
        <begin position="29"/>
        <end position="265"/>
    </location>
</feature>
<gene>
    <name evidence="3" type="primary">menH</name>
    <name evidence="5" type="ORF">A9Q02_03590</name>
</gene>
<comment type="pathway">
    <text evidence="3">Quinol/quinone metabolism; 1,4-dihydroxy-2-naphthoate biosynthesis; 1,4-dihydroxy-2-naphthoate from chorismate: step 3/7.</text>
</comment>
<evidence type="ECO:0000256" key="1">
    <source>
        <dbReference type="ARBA" id="ARBA00022428"/>
    </source>
</evidence>
<comment type="caution">
    <text evidence="5">The sequence shown here is derived from an EMBL/GenBank/DDBJ whole genome shotgun (WGS) entry which is preliminary data.</text>
</comment>
<proteinExistence type="inferred from homology"/>
<evidence type="ECO:0000256" key="2">
    <source>
        <dbReference type="ARBA" id="ARBA00023239"/>
    </source>
</evidence>
<name>A0A2H3KJU0_9CHLR</name>
<dbReference type="InterPro" id="IPR000639">
    <property type="entry name" value="Epox_hydrolase-like"/>
</dbReference>
<reference evidence="5 6" key="1">
    <citation type="submission" date="2016-05" db="EMBL/GenBank/DDBJ databases">
        <authorList>
            <person name="Lavstsen T."/>
            <person name="Jespersen J.S."/>
        </authorList>
    </citation>
    <scope>NUCLEOTIDE SEQUENCE [LARGE SCALE GENOMIC DNA]</scope>
    <source>
        <strain evidence="5 6">B7-9</strain>
    </source>
</reference>
<comment type="catalytic activity">
    <reaction evidence="3">
        <text>5-enolpyruvoyl-6-hydroxy-2-succinyl-cyclohex-3-ene-1-carboxylate = (1R,6R)-6-hydroxy-2-succinyl-cyclohexa-2,4-diene-1-carboxylate + pyruvate</text>
        <dbReference type="Rhea" id="RHEA:25597"/>
        <dbReference type="ChEBI" id="CHEBI:15361"/>
        <dbReference type="ChEBI" id="CHEBI:58689"/>
        <dbReference type="ChEBI" id="CHEBI:58818"/>
        <dbReference type="EC" id="4.2.99.20"/>
    </reaction>
</comment>
<sequence length="284" mass="31158">MSFGDDRGEAHAAPRYPHELYVEQVGHGPPLLILHGFTGSTAEWDEVAPLLMPHATLLKVDLLGHGRSPAPAELDAYRMEQAVTDLLALLDRYQLERVALLGYSMGGRVALHLAAAAPERITALILASASPGLADPQERAARRASDEALAERIEQQGLAWFVDYWASIPLFASQAWLPPATKAALRTRRMRGTAHGYAQSLRGMGTGHQRSLWQELPRLTMPTLLITGALDQKFVALNTQMAEALPNVAHVRIAEAGHTVHLEQPQAFCEVVVRFLDQGRNKNH</sequence>
<accession>A0A2H3KJU0</accession>
<evidence type="ECO:0000256" key="3">
    <source>
        <dbReference type="HAMAP-Rule" id="MF_01660"/>
    </source>
</evidence>
<dbReference type="InterPro" id="IPR000073">
    <property type="entry name" value="AB_hydrolase_1"/>
</dbReference>
<evidence type="ECO:0000313" key="5">
    <source>
        <dbReference type="EMBL" id="PDV98172.1"/>
    </source>
</evidence>
<comment type="function">
    <text evidence="3">Catalyzes a proton abstraction reaction that results in 2,5-elimination of pyruvate from 2-succinyl-5-enolpyruvyl-6-hydroxy-3-cyclohexene-1-carboxylate (SEPHCHC) and the formation of 2-succinyl-6-hydroxy-2,4-cyclohexadiene-1-carboxylate (SHCHC).</text>
</comment>
<dbReference type="PANTHER" id="PTHR42916:SF1">
    <property type="entry name" value="PROTEIN PHYLLO, CHLOROPLASTIC"/>
    <property type="match status" value="1"/>
</dbReference>
<dbReference type="OrthoDB" id="9808398at2"/>
<dbReference type="EC" id="4.2.99.20" evidence="3"/>
<dbReference type="HAMAP" id="MF_01660">
    <property type="entry name" value="MenH"/>
    <property type="match status" value="1"/>
</dbReference>
<evidence type="ECO:0000313" key="6">
    <source>
        <dbReference type="Proteomes" id="UP000220922"/>
    </source>
</evidence>
<comment type="pathway">
    <text evidence="3">Quinol/quinone metabolism; menaquinone biosynthesis.</text>
</comment>
<keyword evidence="2 3" id="KW-0456">Lyase</keyword>
<dbReference type="UniPathway" id="UPA00079"/>
<protein>
    <recommendedName>
        <fullName evidence="3">Putative 2-succinyl-6-hydroxy-2,4-cyclohexadiene-1-carboxylate synthase</fullName>
        <shortName evidence="3">SHCHC synthase</shortName>
        <ecNumber evidence="3">4.2.99.20</ecNumber>
    </recommendedName>
</protein>
<keyword evidence="1 3" id="KW-0474">Menaquinone biosynthesis</keyword>
<comment type="similarity">
    <text evidence="3">Belongs to the AB hydrolase superfamily. MenH family.</text>
</comment>
<dbReference type="GO" id="GO:0009234">
    <property type="term" value="P:menaquinone biosynthetic process"/>
    <property type="evidence" value="ECO:0007669"/>
    <property type="project" value="UniProtKB-UniRule"/>
</dbReference>
<dbReference type="InterPro" id="IPR022485">
    <property type="entry name" value="SHCHC_synthase_MenH"/>
</dbReference>
<dbReference type="Proteomes" id="UP000220922">
    <property type="component" value="Unassembled WGS sequence"/>
</dbReference>
<dbReference type="Gene3D" id="3.40.50.1820">
    <property type="entry name" value="alpha/beta hydrolase"/>
    <property type="match status" value="1"/>
</dbReference>
<dbReference type="UniPathway" id="UPA01057">
    <property type="reaction ID" value="UER00900"/>
</dbReference>
<dbReference type="EMBL" id="LYXE01000110">
    <property type="protein sequence ID" value="PDV98172.1"/>
    <property type="molecule type" value="Genomic_DNA"/>
</dbReference>
<comment type="subunit">
    <text evidence="3">Monomer.</text>
</comment>
<dbReference type="PANTHER" id="PTHR42916">
    <property type="entry name" value="2-SUCCINYL-5-ENOLPYRUVYL-6-HYDROXY-3-CYCLOHEXENE-1-CARBOXYLATE SYNTHASE"/>
    <property type="match status" value="1"/>
</dbReference>